<gene>
    <name evidence="1" type="ORF">GCM10023196_088850</name>
</gene>
<evidence type="ECO:0000313" key="1">
    <source>
        <dbReference type="EMBL" id="GAA4636952.1"/>
    </source>
</evidence>
<protein>
    <recommendedName>
        <fullName evidence="3">Monooxygenase</fullName>
    </recommendedName>
</protein>
<proteinExistence type="predicted"/>
<sequence>MLIRIEASQLPGRDCGQAPGFPGYRNIHVGVQRRDRPAELLDLHPGDAPSAAWELEVTTTATETGWDLRGPYVQGRPGSRFVYLSWGAVNSDGHFAMFRRAKLWFDAIGLDVLDAAVSSGLLVAQLGLTDARGHPLCAAVRPPLIEWSAGS</sequence>
<comment type="caution">
    <text evidence="1">The sequence shown here is derived from an EMBL/GenBank/DDBJ whole genome shotgun (WGS) entry which is preliminary data.</text>
</comment>
<dbReference type="Proteomes" id="UP001501442">
    <property type="component" value="Unassembled WGS sequence"/>
</dbReference>
<dbReference type="Pfam" id="PF19452">
    <property type="entry name" value="DUF5990"/>
    <property type="match status" value="1"/>
</dbReference>
<evidence type="ECO:0000313" key="2">
    <source>
        <dbReference type="Proteomes" id="UP001501442"/>
    </source>
</evidence>
<dbReference type="InterPro" id="IPR046032">
    <property type="entry name" value="DUF5990"/>
</dbReference>
<reference evidence="2" key="1">
    <citation type="journal article" date="2019" name="Int. J. Syst. Evol. Microbiol.">
        <title>The Global Catalogue of Microorganisms (GCM) 10K type strain sequencing project: providing services to taxonomists for standard genome sequencing and annotation.</title>
        <authorList>
            <consortium name="The Broad Institute Genomics Platform"/>
            <consortium name="The Broad Institute Genome Sequencing Center for Infectious Disease"/>
            <person name="Wu L."/>
            <person name="Ma J."/>
        </authorList>
    </citation>
    <scope>NUCLEOTIDE SEQUENCE [LARGE SCALE GENOMIC DNA]</scope>
    <source>
        <strain evidence="2">JCM 17939</strain>
    </source>
</reference>
<organism evidence="1 2">
    <name type="scientific">Actinoallomurus vinaceus</name>
    <dbReference type="NCBI Taxonomy" id="1080074"/>
    <lineage>
        <taxon>Bacteria</taxon>
        <taxon>Bacillati</taxon>
        <taxon>Actinomycetota</taxon>
        <taxon>Actinomycetes</taxon>
        <taxon>Streptosporangiales</taxon>
        <taxon>Thermomonosporaceae</taxon>
        <taxon>Actinoallomurus</taxon>
    </lineage>
</organism>
<evidence type="ECO:0008006" key="3">
    <source>
        <dbReference type="Google" id="ProtNLM"/>
    </source>
</evidence>
<dbReference type="RefSeq" id="WP_345439932.1">
    <property type="nucleotide sequence ID" value="NZ_BAABHK010000018.1"/>
</dbReference>
<keyword evidence="2" id="KW-1185">Reference proteome</keyword>
<accession>A0ABP8UQG0</accession>
<dbReference type="EMBL" id="BAABHK010000018">
    <property type="protein sequence ID" value="GAA4636952.1"/>
    <property type="molecule type" value="Genomic_DNA"/>
</dbReference>
<name>A0ABP8UQG0_9ACTN</name>